<evidence type="ECO:0000256" key="1">
    <source>
        <dbReference type="SAM" id="SignalP"/>
    </source>
</evidence>
<comment type="caution">
    <text evidence="2">The sequence shown here is derived from an EMBL/GenBank/DDBJ whole genome shotgun (WGS) entry which is preliminary data.</text>
</comment>
<dbReference type="Proteomes" id="UP001595713">
    <property type="component" value="Unassembled WGS sequence"/>
</dbReference>
<proteinExistence type="predicted"/>
<dbReference type="EMBL" id="JBHRXP010000004">
    <property type="protein sequence ID" value="MFC3580378.1"/>
    <property type="molecule type" value="Genomic_DNA"/>
</dbReference>
<name>A0ABV7SV70_9SPHN</name>
<protein>
    <recommendedName>
        <fullName evidence="4">TonB-dependent receptor</fullName>
    </recommendedName>
</protein>
<feature type="signal peptide" evidence="1">
    <location>
        <begin position="1"/>
        <end position="22"/>
    </location>
</feature>
<evidence type="ECO:0000313" key="2">
    <source>
        <dbReference type="EMBL" id="MFC3580378.1"/>
    </source>
</evidence>
<reference evidence="3" key="1">
    <citation type="journal article" date="2019" name="Int. J. Syst. Evol. Microbiol.">
        <title>The Global Catalogue of Microorganisms (GCM) 10K type strain sequencing project: providing services to taxonomists for standard genome sequencing and annotation.</title>
        <authorList>
            <consortium name="The Broad Institute Genomics Platform"/>
            <consortium name="The Broad Institute Genome Sequencing Center for Infectious Disease"/>
            <person name="Wu L."/>
            <person name="Ma J."/>
        </authorList>
    </citation>
    <scope>NUCLEOTIDE SEQUENCE [LARGE SCALE GENOMIC DNA]</scope>
    <source>
        <strain evidence="3">KCTC 42739</strain>
    </source>
</reference>
<keyword evidence="1" id="KW-0732">Signal</keyword>
<evidence type="ECO:0008006" key="4">
    <source>
        <dbReference type="Google" id="ProtNLM"/>
    </source>
</evidence>
<sequence length="75" mass="7898">MKFEFGAGSVALIMAGTVPAAAAPAPVQASHTDDAAPIPTATLRQIKTLRVEGSQRIEPDTVLSYTKLRVGQNYT</sequence>
<feature type="chain" id="PRO_5045652330" description="TonB-dependent receptor" evidence="1">
    <location>
        <begin position="23"/>
        <end position="75"/>
    </location>
</feature>
<gene>
    <name evidence="2" type="ORF">ACFONA_09410</name>
</gene>
<organism evidence="2 3">
    <name type="scientific">Sphingomonas hylomeconis</name>
    <dbReference type="NCBI Taxonomy" id="1395958"/>
    <lineage>
        <taxon>Bacteria</taxon>
        <taxon>Pseudomonadati</taxon>
        <taxon>Pseudomonadota</taxon>
        <taxon>Alphaproteobacteria</taxon>
        <taxon>Sphingomonadales</taxon>
        <taxon>Sphingomonadaceae</taxon>
        <taxon>Sphingomonas</taxon>
    </lineage>
</organism>
<feature type="non-terminal residue" evidence="2">
    <location>
        <position position="75"/>
    </location>
</feature>
<evidence type="ECO:0000313" key="3">
    <source>
        <dbReference type="Proteomes" id="UP001595713"/>
    </source>
</evidence>
<accession>A0ABV7SV70</accession>
<dbReference type="RefSeq" id="WP_380816582.1">
    <property type="nucleotide sequence ID" value="NZ_JBHRXP010000004.1"/>
</dbReference>
<keyword evidence="3" id="KW-1185">Reference proteome</keyword>